<dbReference type="eggNOG" id="COG2267">
    <property type="taxonomic scope" value="Bacteria"/>
</dbReference>
<dbReference type="PANTHER" id="PTHR43798">
    <property type="entry name" value="MONOACYLGLYCEROL LIPASE"/>
    <property type="match status" value="1"/>
</dbReference>
<evidence type="ECO:0000313" key="3">
    <source>
        <dbReference type="Proteomes" id="UP000002892"/>
    </source>
</evidence>
<keyword evidence="3" id="KW-1185">Reference proteome</keyword>
<proteinExistence type="predicted"/>
<dbReference type="InterPro" id="IPR000073">
    <property type="entry name" value="AB_hydrolase_1"/>
</dbReference>
<dbReference type="KEGG" id="dai:Desaci_2888"/>
<dbReference type="SUPFAM" id="SSF53474">
    <property type="entry name" value="alpha/beta-Hydrolases"/>
    <property type="match status" value="1"/>
</dbReference>
<name>I4D7M6_DESAJ</name>
<dbReference type="GO" id="GO:0016746">
    <property type="term" value="F:acyltransferase activity"/>
    <property type="evidence" value="ECO:0007669"/>
    <property type="project" value="UniProtKB-KW"/>
</dbReference>
<dbReference type="InterPro" id="IPR050266">
    <property type="entry name" value="AB_hydrolase_sf"/>
</dbReference>
<dbReference type="AlphaFoldDB" id="I4D7M6"/>
<dbReference type="EMBL" id="CP003639">
    <property type="protein sequence ID" value="AFM41800.1"/>
    <property type="molecule type" value="Genomic_DNA"/>
</dbReference>
<organism evidence="2 3">
    <name type="scientific">Desulfosporosinus acidiphilus (strain DSM 22704 / JCM 16185 / SJ4)</name>
    <dbReference type="NCBI Taxonomy" id="646529"/>
    <lineage>
        <taxon>Bacteria</taxon>
        <taxon>Bacillati</taxon>
        <taxon>Bacillota</taxon>
        <taxon>Clostridia</taxon>
        <taxon>Eubacteriales</taxon>
        <taxon>Desulfitobacteriaceae</taxon>
        <taxon>Desulfosporosinus</taxon>
    </lineage>
</organism>
<dbReference type="STRING" id="646529.Desaci_2888"/>
<evidence type="ECO:0000259" key="1">
    <source>
        <dbReference type="Pfam" id="PF12697"/>
    </source>
</evidence>
<keyword evidence="2" id="KW-0808">Transferase</keyword>
<gene>
    <name evidence="2" type="ordered locus">Desaci_2888</name>
</gene>
<accession>I4D7M6</accession>
<dbReference type="RefSeq" id="WP_014827793.1">
    <property type="nucleotide sequence ID" value="NC_018068.1"/>
</dbReference>
<reference evidence="2 3" key="1">
    <citation type="journal article" date="2012" name="J. Bacteriol.">
        <title>Complete genome sequences of Desulfosporosinus orientis DSM765T, Desulfosporosinus youngiae DSM17734T, Desulfosporosinus meridiei DSM13257T, and Desulfosporosinus acidiphilus DSM22704T.</title>
        <authorList>
            <person name="Pester M."/>
            <person name="Brambilla E."/>
            <person name="Alazard D."/>
            <person name="Rattei T."/>
            <person name="Weinmaier T."/>
            <person name="Han J."/>
            <person name="Lucas S."/>
            <person name="Lapidus A."/>
            <person name="Cheng J.F."/>
            <person name="Goodwin L."/>
            <person name="Pitluck S."/>
            <person name="Peters L."/>
            <person name="Ovchinnikova G."/>
            <person name="Teshima H."/>
            <person name="Detter J.C."/>
            <person name="Han C.S."/>
            <person name="Tapia R."/>
            <person name="Land M.L."/>
            <person name="Hauser L."/>
            <person name="Kyrpides N.C."/>
            <person name="Ivanova N.N."/>
            <person name="Pagani I."/>
            <person name="Huntmann M."/>
            <person name="Wei C.L."/>
            <person name="Davenport K.W."/>
            <person name="Daligault H."/>
            <person name="Chain P.S."/>
            <person name="Chen A."/>
            <person name="Mavromatis K."/>
            <person name="Markowitz V."/>
            <person name="Szeto E."/>
            <person name="Mikhailova N."/>
            <person name="Pati A."/>
            <person name="Wagner M."/>
            <person name="Woyke T."/>
            <person name="Ollivier B."/>
            <person name="Klenk H.P."/>
            <person name="Spring S."/>
            <person name="Loy A."/>
        </authorList>
    </citation>
    <scope>NUCLEOTIDE SEQUENCE [LARGE SCALE GENOMIC DNA]</scope>
    <source>
        <strain evidence="3">DSM 22704 / JCM 16185 / SJ4</strain>
    </source>
</reference>
<evidence type="ECO:0000313" key="2">
    <source>
        <dbReference type="EMBL" id="AFM41800.1"/>
    </source>
</evidence>
<dbReference type="Gene3D" id="3.40.50.1820">
    <property type="entry name" value="alpha/beta hydrolase"/>
    <property type="match status" value="1"/>
</dbReference>
<dbReference type="Pfam" id="PF12697">
    <property type="entry name" value="Abhydrolase_6"/>
    <property type="match status" value="1"/>
</dbReference>
<protein>
    <submittedName>
        <fullName evidence="2">Putative hydrolase or acyltransferase of alpha/beta superfamily</fullName>
    </submittedName>
</protein>
<dbReference type="InterPro" id="IPR029058">
    <property type="entry name" value="AB_hydrolase_fold"/>
</dbReference>
<sequence>MFPEWGVGMTIYYEEMGNRSRPSIVFIHGGGLSGWVWCRQVEHFNDYHCLVPDLPGHGKSLSQGIMNLKDCSALIAELIENRANNHKAHVIGHSLGGKVVVELLSTRPDLIDHAIIASAFVGPLFCLKLIHRPVTYKISSLMLRNKVVQYLLIKLLKLPDEYSIEHYKEDFSNLTSDSLFRLYDQLIQFSKIPRNLELANVPTLILAGEKELKAMKQSVKEIAEILPDSRGILLNKADHTYPWTRYEEFNKIIRLWIHEKTIPREFVQVIY</sequence>
<dbReference type="OrthoDB" id="1643507at2"/>
<feature type="domain" description="AB hydrolase-1" evidence="1">
    <location>
        <begin position="24"/>
        <end position="250"/>
    </location>
</feature>
<dbReference type="Proteomes" id="UP000002892">
    <property type="component" value="Chromosome"/>
</dbReference>
<dbReference type="GO" id="GO:0016787">
    <property type="term" value="F:hydrolase activity"/>
    <property type="evidence" value="ECO:0007669"/>
    <property type="project" value="UniProtKB-KW"/>
</dbReference>
<dbReference type="HOGENOM" id="CLU_020336_44_0_9"/>
<keyword evidence="2" id="KW-0012">Acyltransferase</keyword>
<keyword evidence="2" id="KW-0378">Hydrolase</keyword>